<reference evidence="5" key="1">
    <citation type="journal article" date="2017" name="Sci. Rep.">
        <title>Determination of the Genome and Primary Transcriptome of Syngas Fermenting Eubacterium limosum ATCC 8486.</title>
        <authorList>
            <person name="Song Y."/>
            <person name="Shin J."/>
            <person name="Jeong Y."/>
            <person name="Jin S."/>
            <person name="Lee J.K."/>
            <person name="Kim D.R."/>
            <person name="Kim S.C."/>
            <person name="Cho S."/>
            <person name="Cho B.K."/>
        </authorList>
    </citation>
    <scope>NUCLEOTIDE SEQUENCE [LARGE SCALE GENOMIC DNA]</scope>
    <source>
        <strain evidence="5">ATCC 8486</strain>
    </source>
</reference>
<dbReference type="InterPro" id="IPR003343">
    <property type="entry name" value="Big_2"/>
</dbReference>
<dbReference type="EMBL" id="CP019962">
    <property type="protein sequence ID" value="ARD66162.1"/>
    <property type="molecule type" value="Genomic_DNA"/>
</dbReference>
<dbReference type="RefSeq" id="WP_038352234.1">
    <property type="nucleotide sequence ID" value="NZ_CP019962.1"/>
</dbReference>
<accession>A0AAC9W3J6</accession>
<dbReference type="PANTHER" id="PTHR46652:SF3">
    <property type="entry name" value="LEUCINE-RICH REPEAT-CONTAINING PROTEIN 9"/>
    <property type="match status" value="1"/>
</dbReference>
<feature type="domain" description="BIG2" evidence="3">
    <location>
        <begin position="49"/>
        <end position="124"/>
    </location>
</feature>
<sequence length="396" mass="43551">MKRIKETILLILLVLVCLAAVPVGIFAKGEIKNQASETSNDIKSLEKLNSSELKINHETLDISLERSERLKVTNAEGQDVMVTWSSDQPEVASVSDTGEVYGKHEGTANITAIAENDGQKINCQVTVYGFIFQVNNGRATVFHYDGMGGNIIVPATFNGDPVHILSFTANGEPKLEQPIRSIVFSEGIEYVSSTAFYGMADLESVEFPLTFKGDSSGKVDLGNTKIKNLDGFKKVTQIRELDAYNNKQLTDISGIAGIAGLEVIGLSNASVSDISVLSKLTNLTRVGLNNTPISDVSPMSSLENLKEVSLGGTNVSDVHFFKNKGLKYLELAGSKVSDADRLSFVKVSNITYYLESDRYQEYSFYDRYPMGCCQSIRKDHHLMSYPLRWKIRVSSI</sequence>
<dbReference type="Proteomes" id="UP000192391">
    <property type="component" value="Chromosome"/>
</dbReference>
<keyword evidence="1" id="KW-0433">Leucine-rich repeat</keyword>
<protein>
    <recommendedName>
        <fullName evidence="3">BIG2 domain-containing protein</fullName>
    </recommendedName>
</protein>
<evidence type="ECO:0000313" key="5">
    <source>
        <dbReference type="Proteomes" id="UP000192391"/>
    </source>
</evidence>
<organism evidence="4 5">
    <name type="scientific">Eubacterium limosum</name>
    <dbReference type="NCBI Taxonomy" id="1736"/>
    <lineage>
        <taxon>Bacteria</taxon>
        <taxon>Bacillati</taxon>
        <taxon>Bacillota</taxon>
        <taxon>Clostridia</taxon>
        <taxon>Eubacteriales</taxon>
        <taxon>Eubacteriaceae</taxon>
        <taxon>Eubacterium</taxon>
    </lineage>
</organism>
<dbReference type="KEGG" id="elim:B2M23_11670"/>
<dbReference type="SUPFAM" id="SSF52058">
    <property type="entry name" value="L domain-like"/>
    <property type="match status" value="1"/>
</dbReference>
<proteinExistence type="predicted"/>
<evidence type="ECO:0000256" key="1">
    <source>
        <dbReference type="ARBA" id="ARBA00022614"/>
    </source>
</evidence>
<dbReference type="InterPro" id="IPR050836">
    <property type="entry name" value="SDS22/Internalin_LRR"/>
</dbReference>
<evidence type="ECO:0000259" key="3">
    <source>
        <dbReference type="SMART" id="SM00635"/>
    </source>
</evidence>
<gene>
    <name evidence="4" type="ORF">B2M23_11670</name>
</gene>
<dbReference type="InterPro" id="IPR008964">
    <property type="entry name" value="Invasin/intimin_cell_adhesion"/>
</dbReference>
<dbReference type="InterPro" id="IPR032675">
    <property type="entry name" value="LRR_dom_sf"/>
</dbReference>
<evidence type="ECO:0000313" key="4">
    <source>
        <dbReference type="EMBL" id="ARD66162.1"/>
    </source>
</evidence>
<evidence type="ECO:0000256" key="2">
    <source>
        <dbReference type="ARBA" id="ARBA00022737"/>
    </source>
</evidence>
<dbReference type="SUPFAM" id="SSF49373">
    <property type="entry name" value="Invasin/intimin cell-adhesion fragments"/>
    <property type="match status" value="1"/>
</dbReference>
<dbReference type="PANTHER" id="PTHR46652">
    <property type="entry name" value="LEUCINE-RICH REPEAT AND IQ DOMAIN-CONTAINING PROTEIN 1-RELATED"/>
    <property type="match status" value="1"/>
</dbReference>
<name>A0AAC9W3J6_EUBLI</name>
<dbReference type="Gene3D" id="2.60.40.1080">
    <property type="match status" value="1"/>
</dbReference>
<dbReference type="SMART" id="SM00635">
    <property type="entry name" value="BID_2"/>
    <property type="match status" value="1"/>
</dbReference>
<dbReference type="Pfam" id="PF02368">
    <property type="entry name" value="Big_2"/>
    <property type="match status" value="1"/>
</dbReference>
<keyword evidence="2" id="KW-0677">Repeat</keyword>
<dbReference type="Gene3D" id="3.80.10.10">
    <property type="entry name" value="Ribonuclease Inhibitor"/>
    <property type="match status" value="1"/>
</dbReference>
<dbReference type="AlphaFoldDB" id="A0AAC9W3J6"/>